<organism evidence="2 3">
    <name type="scientific">Maricaulis maris</name>
    <dbReference type="NCBI Taxonomy" id="74318"/>
    <lineage>
        <taxon>Bacteria</taxon>
        <taxon>Pseudomonadati</taxon>
        <taxon>Pseudomonadota</taxon>
        <taxon>Alphaproteobacteria</taxon>
        <taxon>Maricaulales</taxon>
        <taxon>Maricaulaceae</taxon>
        <taxon>Maricaulis</taxon>
    </lineage>
</organism>
<evidence type="ECO:0000313" key="2">
    <source>
        <dbReference type="EMBL" id="RKR03654.1"/>
    </source>
</evidence>
<dbReference type="Pfam" id="PF01979">
    <property type="entry name" value="Amidohydro_1"/>
    <property type="match status" value="1"/>
</dbReference>
<dbReference type="EMBL" id="RBIM01000001">
    <property type="protein sequence ID" value="RKR03654.1"/>
    <property type="molecule type" value="Genomic_DNA"/>
</dbReference>
<dbReference type="Proteomes" id="UP000273675">
    <property type="component" value="Unassembled WGS sequence"/>
</dbReference>
<dbReference type="InterPro" id="IPR032466">
    <property type="entry name" value="Metal_Hydrolase"/>
</dbReference>
<proteinExistence type="predicted"/>
<sequence length="464" mass="49085">MIALLASLAGWAGASAQPVADLSDRVRQHIRHDAPQIALVGVRLVDGSGDPARADQTVLIEDGRIRQVGPAADISVPDGFTVLDLAGHSVIPGLVGLHNHLHYPGTPASHHTAPHLYLAGGVTTLFSAGSAAPVAELNMARAVERGYGPGPDMRIAAPYVTGPDGNWVMAQPDTAEAAHRFVDYWTENGVAGFKLYRHVTPDIARAVITRAHAHGLPVTGHLCSLTYRQAAEMGIDRIEHGFLSMSDLVGDKPEGVCTATLASLETSDPDGEAIGAVIAALVDHDVTLTSTLAIIESHFAQRPQGDARSLTMLAPEARAAYDSRQDALAARLETTRFTPELFGRVLAFERRFVAAGGHLVAGPDTGRHIIPGHGDQRNVELLVEAGFTVEQAVRIATHNGAVELGLGTDRGLIRAGYRADLVVLQGDLSADISRIRHPQIVFRNGLGYDPESLAEAAVGQVGLR</sequence>
<gene>
    <name evidence="2" type="ORF">C7435_0091</name>
</gene>
<dbReference type="PANTHER" id="PTHR43135:SF3">
    <property type="entry name" value="ALPHA-D-RIBOSE 1-METHYLPHOSPHONATE 5-TRIPHOSPHATE DIPHOSPHATASE"/>
    <property type="match status" value="1"/>
</dbReference>
<dbReference type="AlphaFoldDB" id="A0A495DL53"/>
<evidence type="ECO:0000313" key="3">
    <source>
        <dbReference type="Proteomes" id="UP000273675"/>
    </source>
</evidence>
<name>A0A495DL53_9PROT</name>
<dbReference type="SUPFAM" id="SSF51338">
    <property type="entry name" value="Composite domain of metallo-dependent hydrolases"/>
    <property type="match status" value="1"/>
</dbReference>
<reference evidence="2 3" key="1">
    <citation type="submission" date="2018-10" db="EMBL/GenBank/DDBJ databases">
        <title>Genomic Encyclopedia of Type Strains, Phase IV (KMG-IV): sequencing the most valuable type-strain genomes for metagenomic binning, comparative biology and taxonomic classification.</title>
        <authorList>
            <person name="Goeker M."/>
        </authorList>
    </citation>
    <scope>NUCLEOTIDE SEQUENCE [LARGE SCALE GENOMIC DNA]</scope>
    <source>
        <strain evidence="2 3">DSM 4734</strain>
    </source>
</reference>
<dbReference type="Gene3D" id="3.40.50.10910">
    <property type="entry name" value="Amidohydrolase"/>
    <property type="match status" value="1"/>
</dbReference>
<evidence type="ECO:0000259" key="1">
    <source>
        <dbReference type="Pfam" id="PF01979"/>
    </source>
</evidence>
<protein>
    <submittedName>
        <fullName evidence="2">Enamidase</fullName>
    </submittedName>
</protein>
<dbReference type="InterPro" id="IPR051781">
    <property type="entry name" value="Metallo-dep_Hydrolase"/>
</dbReference>
<dbReference type="Gene3D" id="2.30.40.10">
    <property type="entry name" value="Urease, subunit C, domain 1"/>
    <property type="match status" value="1"/>
</dbReference>
<comment type="caution">
    <text evidence="2">The sequence shown here is derived from an EMBL/GenBank/DDBJ whole genome shotgun (WGS) entry which is preliminary data.</text>
</comment>
<feature type="domain" description="Amidohydrolase-related" evidence="1">
    <location>
        <begin position="384"/>
        <end position="437"/>
    </location>
</feature>
<dbReference type="Gene3D" id="1.20.58.520">
    <property type="entry name" value="Amidohydrolase"/>
    <property type="match status" value="1"/>
</dbReference>
<dbReference type="InterPro" id="IPR011059">
    <property type="entry name" value="Metal-dep_hydrolase_composite"/>
</dbReference>
<dbReference type="SUPFAM" id="SSF51556">
    <property type="entry name" value="Metallo-dependent hydrolases"/>
    <property type="match status" value="1"/>
</dbReference>
<dbReference type="InterPro" id="IPR006680">
    <property type="entry name" value="Amidohydro-rel"/>
</dbReference>
<accession>A0A495DL53</accession>
<dbReference type="GO" id="GO:0016810">
    <property type="term" value="F:hydrolase activity, acting on carbon-nitrogen (but not peptide) bonds"/>
    <property type="evidence" value="ECO:0007669"/>
    <property type="project" value="InterPro"/>
</dbReference>
<dbReference type="Gene3D" id="3.30.110.90">
    <property type="entry name" value="Amidohydrolase"/>
    <property type="match status" value="1"/>
</dbReference>
<dbReference type="PANTHER" id="PTHR43135">
    <property type="entry name" value="ALPHA-D-RIBOSE 1-METHYLPHOSPHONATE 5-TRIPHOSPHATE DIPHOSPHATASE"/>
    <property type="match status" value="1"/>
</dbReference>